<reference evidence="2 3" key="1">
    <citation type="journal article" date="2014" name="Nature">
        <title>An environmental bacterial taxon with a large and distinct metabolic repertoire.</title>
        <authorList>
            <person name="Wilson M.C."/>
            <person name="Mori T."/>
            <person name="Ruckert C."/>
            <person name="Uria A.R."/>
            <person name="Helf M.J."/>
            <person name="Takada K."/>
            <person name="Gernert C."/>
            <person name="Steffens U.A."/>
            <person name="Heycke N."/>
            <person name="Schmitt S."/>
            <person name="Rinke C."/>
            <person name="Helfrich E.J."/>
            <person name="Brachmann A.O."/>
            <person name="Gurgui C."/>
            <person name="Wakimoto T."/>
            <person name="Kracht M."/>
            <person name="Crusemann M."/>
            <person name="Hentschel U."/>
            <person name="Abe I."/>
            <person name="Matsunaga S."/>
            <person name="Kalinowski J."/>
            <person name="Takeyama H."/>
            <person name="Piel J."/>
        </authorList>
    </citation>
    <scope>NUCLEOTIDE SEQUENCE [LARGE SCALE GENOMIC DNA]</scope>
    <source>
        <strain evidence="3">TSY2</strain>
    </source>
</reference>
<keyword evidence="1" id="KW-0812">Transmembrane</keyword>
<dbReference type="GO" id="GO:0016788">
    <property type="term" value="F:hydrolase activity, acting on ester bonds"/>
    <property type="evidence" value="ECO:0007669"/>
    <property type="project" value="UniProtKB-ARBA"/>
</dbReference>
<feature type="transmembrane region" description="Helical" evidence="1">
    <location>
        <begin position="20"/>
        <end position="40"/>
    </location>
</feature>
<evidence type="ECO:0008006" key="4">
    <source>
        <dbReference type="Google" id="ProtNLM"/>
    </source>
</evidence>
<dbReference type="HOGENOM" id="CLU_699584_0_0_7"/>
<dbReference type="SUPFAM" id="SSF52266">
    <property type="entry name" value="SGNH hydrolase"/>
    <property type="match status" value="1"/>
</dbReference>
<gene>
    <name evidence="2" type="ORF">ETSY2_22565</name>
</gene>
<dbReference type="InterPro" id="IPR036514">
    <property type="entry name" value="SGNH_hydro_sf"/>
</dbReference>
<sequence>MRDQSKQTGKFISRRKKIIFTLITCLFVFACVDTLFYVFLNKLKRNHNVFHEDRRVNQRVIDAFYENYFHADWGWDIPKPKRGALGNRTGQTYGQQETYKIKTFGDSFVYGFRLADEETFQSCVEQKSGWSCLNYGVDGFGTDQAFLKYQENRVPSQYTILGILDENIARVVATWWSFYSFRDVNNIVGTKPRFIVQNDKFVLSPNPIGSYQDLQKLHNADFIETLKDKDYWPYYHWQTNAPPHLRWPAMATLLPHLNFFVRNVIAMYKNRFAPTYESETSRRRFYHLYRQHPEALKIMKYIIREFVHTAQQRGEIPIILIFPIKDSMQIIKTYRKKPYQELVSYLQHMSYNFIDFGDVFLQEDHKSLYFKNDFHLSAKGNERVADELIRYIKELEF</sequence>
<evidence type="ECO:0000313" key="3">
    <source>
        <dbReference type="Proteomes" id="UP000019140"/>
    </source>
</evidence>
<organism evidence="2 3">
    <name type="scientific">Candidatus Entotheonella gemina</name>
    <dbReference type="NCBI Taxonomy" id="1429439"/>
    <lineage>
        <taxon>Bacteria</taxon>
        <taxon>Pseudomonadati</taxon>
        <taxon>Nitrospinota/Tectimicrobiota group</taxon>
        <taxon>Candidatus Tectimicrobiota</taxon>
        <taxon>Candidatus Entotheonellia</taxon>
        <taxon>Candidatus Entotheonellales</taxon>
        <taxon>Candidatus Entotheonellaceae</taxon>
        <taxon>Candidatus Entotheonella</taxon>
    </lineage>
</organism>
<evidence type="ECO:0000313" key="2">
    <source>
        <dbReference type="EMBL" id="ETX05500.1"/>
    </source>
</evidence>
<dbReference type="EMBL" id="AZHX01000941">
    <property type="protein sequence ID" value="ETX05500.1"/>
    <property type="molecule type" value="Genomic_DNA"/>
</dbReference>
<dbReference type="Gene3D" id="3.40.50.1110">
    <property type="entry name" value="SGNH hydrolase"/>
    <property type="match status" value="1"/>
</dbReference>
<name>W4M5L9_9BACT</name>
<protein>
    <recommendedName>
        <fullName evidence="4">SGNH hydrolase-type esterase domain-containing protein</fullName>
    </recommendedName>
</protein>
<dbReference type="AlphaFoldDB" id="W4M5L9"/>
<keyword evidence="3" id="KW-1185">Reference proteome</keyword>
<keyword evidence="1" id="KW-1133">Transmembrane helix</keyword>
<dbReference type="PROSITE" id="PS51257">
    <property type="entry name" value="PROKAR_LIPOPROTEIN"/>
    <property type="match status" value="1"/>
</dbReference>
<accession>W4M5L9</accession>
<comment type="caution">
    <text evidence="2">The sequence shown here is derived from an EMBL/GenBank/DDBJ whole genome shotgun (WGS) entry which is preliminary data.</text>
</comment>
<keyword evidence="1" id="KW-0472">Membrane</keyword>
<proteinExistence type="predicted"/>
<dbReference type="Proteomes" id="UP000019140">
    <property type="component" value="Unassembled WGS sequence"/>
</dbReference>
<evidence type="ECO:0000256" key="1">
    <source>
        <dbReference type="SAM" id="Phobius"/>
    </source>
</evidence>